<dbReference type="AlphaFoldDB" id="A0A2I0VH28"/>
<protein>
    <submittedName>
        <fullName evidence="1">Uncharacterized protein</fullName>
    </submittedName>
</protein>
<dbReference type="Proteomes" id="UP000233837">
    <property type="component" value="Unassembled WGS sequence"/>
</dbReference>
<evidence type="ECO:0000313" key="2">
    <source>
        <dbReference type="Proteomes" id="UP000233837"/>
    </source>
</evidence>
<evidence type="ECO:0000313" key="1">
    <source>
        <dbReference type="EMBL" id="PKU62722.1"/>
    </source>
</evidence>
<name>A0A2I0VH28_9ASPA</name>
<gene>
    <name evidence="1" type="ORF">MA16_Dca028713</name>
</gene>
<accession>A0A2I0VH28</accession>
<reference evidence="1 2" key="1">
    <citation type="journal article" date="2016" name="Sci. Rep.">
        <title>The Dendrobium catenatum Lindl. genome sequence provides insights into polysaccharide synthase, floral development and adaptive evolution.</title>
        <authorList>
            <person name="Zhang G.Q."/>
            <person name="Xu Q."/>
            <person name="Bian C."/>
            <person name="Tsai W.C."/>
            <person name="Yeh C.M."/>
            <person name="Liu K.W."/>
            <person name="Yoshida K."/>
            <person name="Zhang L.S."/>
            <person name="Chang S.B."/>
            <person name="Chen F."/>
            <person name="Shi Y."/>
            <person name="Su Y.Y."/>
            <person name="Zhang Y.Q."/>
            <person name="Chen L.J."/>
            <person name="Yin Y."/>
            <person name="Lin M."/>
            <person name="Huang H."/>
            <person name="Deng H."/>
            <person name="Wang Z.W."/>
            <person name="Zhu S.L."/>
            <person name="Zhao X."/>
            <person name="Deng C."/>
            <person name="Niu S.C."/>
            <person name="Huang J."/>
            <person name="Wang M."/>
            <person name="Liu G.H."/>
            <person name="Yang H.J."/>
            <person name="Xiao X.J."/>
            <person name="Hsiao Y.Y."/>
            <person name="Wu W.L."/>
            <person name="Chen Y.Y."/>
            <person name="Mitsuda N."/>
            <person name="Ohme-Takagi M."/>
            <person name="Luo Y.B."/>
            <person name="Van de Peer Y."/>
            <person name="Liu Z.J."/>
        </authorList>
    </citation>
    <scope>NUCLEOTIDE SEQUENCE [LARGE SCALE GENOMIC DNA]</scope>
    <source>
        <tissue evidence="1">The whole plant</tissue>
    </source>
</reference>
<sequence>MDLGRKRRSEAVHILRRMKRAWEVLNCRGDWGASRANAREEVGLISRTAGS</sequence>
<reference evidence="1 2" key="2">
    <citation type="journal article" date="2017" name="Nature">
        <title>The Apostasia genome and the evolution of orchids.</title>
        <authorList>
            <person name="Zhang G.Q."/>
            <person name="Liu K.W."/>
            <person name="Li Z."/>
            <person name="Lohaus R."/>
            <person name="Hsiao Y.Y."/>
            <person name="Niu S.C."/>
            <person name="Wang J.Y."/>
            <person name="Lin Y.C."/>
            <person name="Xu Q."/>
            <person name="Chen L.J."/>
            <person name="Yoshida K."/>
            <person name="Fujiwara S."/>
            <person name="Wang Z.W."/>
            <person name="Zhang Y.Q."/>
            <person name="Mitsuda N."/>
            <person name="Wang M."/>
            <person name="Liu G.H."/>
            <person name="Pecoraro L."/>
            <person name="Huang H.X."/>
            <person name="Xiao X.J."/>
            <person name="Lin M."/>
            <person name="Wu X.Y."/>
            <person name="Wu W.L."/>
            <person name="Chen Y.Y."/>
            <person name="Chang S.B."/>
            <person name="Sakamoto S."/>
            <person name="Ohme-Takagi M."/>
            <person name="Yagi M."/>
            <person name="Zeng S.J."/>
            <person name="Shen C.Y."/>
            <person name="Yeh C.M."/>
            <person name="Luo Y.B."/>
            <person name="Tsai W.C."/>
            <person name="Van de Peer Y."/>
            <person name="Liu Z.J."/>
        </authorList>
    </citation>
    <scope>NUCLEOTIDE SEQUENCE [LARGE SCALE GENOMIC DNA]</scope>
    <source>
        <tissue evidence="1">The whole plant</tissue>
    </source>
</reference>
<organism evidence="1 2">
    <name type="scientific">Dendrobium catenatum</name>
    <dbReference type="NCBI Taxonomy" id="906689"/>
    <lineage>
        <taxon>Eukaryota</taxon>
        <taxon>Viridiplantae</taxon>
        <taxon>Streptophyta</taxon>
        <taxon>Embryophyta</taxon>
        <taxon>Tracheophyta</taxon>
        <taxon>Spermatophyta</taxon>
        <taxon>Magnoliopsida</taxon>
        <taxon>Liliopsida</taxon>
        <taxon>Asparagales</taxon>
        <taxon>Orchidaceae</taxon>
        <taxon>Epidendroideae</taxon>
        <taxon>Malaxideae</taxon>
        <taxon>Dendrobiinae</taxon>
        <taxon>Dendrobium</taxon>
    </lineage>
</organism>
<proteinExistence type="predicted"/>
<keyword evidence="2" id="KW-1185">Reference proteome</keyword>
<dbReference type="EMBL" id="KZ504278">
    <property type="protein sequence ID" value="PKU62722.1"/>
    <property type="molecule type" value="Genomic_DNA"/>
</dbReference>